<reference evidence="3 4" key="1">
    <citation type="journal article" date="2020" name="IScience">
        <title>Genome Sequencing of the Endangered Kingdonia uniflora (Circaeasteraceae, Ranunculales) Reveals Potential Mechanisms of Evolutionary Specialization.</title>
        <authorList>
            <person name="Sun Y."/>
            <person name="Deng T."/>
            <person name="Zhang A."/>
            <person name="Moore M.J."/>
            <person name="Landis J.B."/>
            <person name="Lin N."/>
            <person name="Zhang H."/>
            <person name="Zhang X."/>
            <person name="Huang J."/>
            <person name="Zhang X."/>
            <person name="Sun H."/>
            <person name="Wang H."/>
        </authorList>
    </citation>
    <scope>NUCLEOTIDE SEQUENCE [LARGE SCALE GENOMIC DNA]</scope>
    <source>
        <strain evidence="3">TB1705</strain>
        <tissue evidence="3">Leaf</tissue>
    </source>
</reference>
<sequence length="93" mass="10446">MRFIWFLQDVIEKGEKQPNITIGILVSVVVVILSIIYKIPFGGKKLVAKVVTEDSKSTSKPSDTTDQGTSGVKEEKIDDVVATPRWRNTRREN</sequence>
<feature type="transmembrane region" description="Helical" evidence="2">
    <location>
        <begin position="20"/>
        <end position="39"/>
    </location>
</feature>
<dbReference type="Proteomes" id="UP000541444">
    <property type="component" value="Unassembled WGS sequence"/>
</dbReference>
<accession>A0A7J7NSS0</accession>
<comment type="caution">
    <text evidence="3">The sequence shown here is derived from an EMBL/GenBank/DDBJ whole genome shotgun (WGS) entry which is preliminary data.</text>
</comment>
<dbReference type="AlphaFoldDB" id="A0A7J7NSS0"/>
<evidence type="ECO:0000256" key="1">
    <source>
        <dbReference type="SAM" id="MobiDB-lite"/>
    </source>
</evidence>
<keyword evidence="4" id="KW-1185">Reference proteome</keyword>
<keyword evidence="2" id="KW-0472">Membrane</keyword>
<gene>
    <name evidence="3" type="ORF">GIB67_038759</name>
</gene>
<keyword evidence="2" id="KW-1133">Transmembrane helix</keyword>
<evidence type="ECO:0000313" key="4">
    <source>
        <dbReference type="Proteomes" id="UP000541444"/>
    </source>
</evidence>
<proteinExistence type="predicted"/>
<name>A0A7J7NSS0_9MAGN</name>
<evidence type="ECO:0000313" key="3">
    <source>
        <dbReference type="EMBL" id="KAF6170226.1"/>
    </source>
</evidence>
<protein>
    <submittedName>
        <fullName evidence="3">Uncharacterized protein</fullName>
    </submittedName>
</protein>
<feature type="region of interest" description="Disordered" evidence="1">
    <location>
        <begin position="53"/>
        <end position="93"/>
    </location>
</feature>
<keyword evidence="2" id="KW-0812">Transmembrane</keyword>
<organism evidence="3 4">
    <name type="scientific">Kingdonia uniflora</name>
    <dbReference type="NCBI Taxonomy" id="39325"/>
    <lineage>
        <taxon>Eukaryota</taxon>
        <taxon>Viridiplantae</taxon>
        <taxon>Streptophyta</taxon>
        <taxon>Embryophyta</taxon>
        <taxon>Tracheophyta</taxon>
        <taxon>Spermatophyta</taxon>
        <taxon>Magnoliopsida</taxon>
        <taxon>Ranunculales</taxon>
        <taxon>Circaeasteraceae</taxon>
        <taxon>Kingdonia</taxon>
    </lineage>
</organism>
<dbReference type="EMBL" id="JACGCM010000601">
    <property type="protein sequence ID" value="KAF6170226.1"/>
    <property type="molecule type" value="Genomic_DNA"/>
</dbReference>
<evidence type="ECO:0000256" key="2">
    <source>
        <dbReference type="SAM" id="Phobius"/>
    </source>
</evidence>